<accession>A0A4Y2S5W1</accession>
<keyword evidence="2" id="KW-1185">Reference proteome</keyword>
<evidence type="ECO:0000313" key="1">
    <source>
        <dbReference type="EMBL" id="GBN83624.1"/>
    </source>
</evidence>
<proteinExistence type="predicted"/>
<name>A0A4Y2S5W1_ARAVE</name>
<organism evidence="1 2">
    <name type="scientific">Araneus ventricosus</name>
    <name type="common">Orbweaver spider</name>
    <name type="synonym">Epeira ventricosa</name>
    <dbReference type="NCBI Taxonomy" id="182803"/>
    <lineage>
        <taxon>Eukaryota</taxon>
        <taxon>Metazoa</taxon>
        <taxon>Ecdysozoa</taxon>
        <taxon>Arthropoda</taxon>
        <taxon>Chelicerata</taxon>
        <taxon>Arachnida</taxon>
        <taxon>Araneae</taxon>
        <taxon>Araneomorphae</taxon>
        <taxon>Entelegynae</taxon>
        <taxon>Araneoidea</taxon>
        <taxon>Araneidae</taxon>
        <taxon>Araneus</taxon>
    </lineage>
</organism>
<evidence type="ECO:0000313" key="2">
    <source>
        <dbReference type="Proteomes" id="UP000499080"/>
    </source>
</evidence>
<comment type="caution">
    <text evidence="1">The sequence shown here is derived from an EMBL/GenBank/DDBJ whole genome shotgun (WGS) entry which is preliminary data.</text>
</comment>
<dbReference type="EMBL" id="BGPR01020027">
    <property type="protein sequence ID" value="GBN83624.1"/>
    <property type="molecule type" value="Genomic_DNA"/>
</dbReference>
<dbReference type="Proteomes" id="UP000499080">
    <property type="component" value="Unassembled WGS sequence"/>
</dbReference>
<reference evidence="1 2" key="1">
    <citation type="journal article" date="2019" name="Sci. Rep.">
        <title>Orb-weaving spider Araneus ventricosus genome elucidates the spidroin gene catalogue.</title>
        <authorList>
            <person name="Kono N."/>
            <person name="Nakamura H."/>
            <person name="Ohtoshi R."/>
            <person name="Moran D.A.P."/>
            <person name="Shinohara A."/>
            <person name="Yoshida Y."/>
            <person name="Fujiwara M."/>
            <person name="Mori M."/>
            <person name="Tomita M."/>
            <person name="Arakawa K."/>
        </authorList>
    </citation>
    <scope>NUCLEOTIDE SEQUENCE [LARGE SCALE GENOMIC DNA]</scope>
</reference>
<protein>
    <submittedName>
        <fullName evidence="1">Uncharacterized protein</fullName>
    </submittedName>
</protein>
<gene>
    <name evidence="1" type="ORF">AVEN_132251_1</name>
</gene>
<dbReference type="AlphaFoldDB" id="A0A4Y2S5W1"/>
<sequence length="116" mass="12841">MTFNSESVLSGFVTGRHIHLDNRATSPLWLEGDNAYCFPDASADREEGIEFYRICAFDQRYLKTDRLMNVLAKNSALIGLEVGGFPGFPPTEHKCGSVSPEIHPGSVPILHIYVLS</sequence>